<dbReference type="CDD" id="cd18022">
    <property type="entry name" value="DEXHc_ASCC3_2"/>
    <property type="match status" value="1"/>
</dbReference>
<evidence type="ECO:0000256" key="1">
    <source>
        <dbReference type="ARBA" id="ARBA00022741"/>
    </source>
</evidence>
<dbReference type="FunFam" id="3.40.50.300:FF:000102">
    <property type="entry name" value="RNA helicase, activating signal cointegrator 1"/>
    <property type="match status" value="1"/>
</dbReference>
<dbReference type="SUPFAM" id="SSF46785">
    <property type="entry name" value="Winged helix' DNA-binding domain"/>
    <property type="match status" value="2"/>
</dbReference>
<organism evidence="8 9">
    <name type="scientific">Tieghemostelium lacteum</name>
    <name type="common">Slime mold</name>
    <name type="synonym">Dictyostelium lacteum</name>
    <dbReference type="NCBI Taxonomy" id="361077"/>
    <lineage>
        <taxon>Eukaryota</taxon>
        <taxon>Amoebozoa</taxon>
        <taxon>Evosea</taxon>
        <taxon>Eumycetozoa</taxon>
        <taxon>Dictyostelia</taxon>
        <taxon>Dictyosteliales</taxon>
        <taxon>Raperosteliaceae</taxon>
        <taxon>Tieghemostelium</taxon>
    </lineage>
</organism>
<evidence type="ECO:0000256" key="3">
    <source>
        <dbReference type="ARBA" id="ARBA00022806"/>
    </source>
</evidence>
<dbReference type="OrthoDB" id="5575at2759"/>
<dbReference type="PROSITE" id="PS51194">
    <property type="entry name" value="HELICASE_CTER"/>
    <property type="match status" value="2"/>
</dbReference>
<dbReference type="GO" id="GO:0005524">
    <property type="term" value="F:ATP binding"/>
    <property type="evidence" value="ECO:0007669"/>
    <property type="project" value="UniProtKB-KW"/>
</dbReference>
<dbReference type="FunFam" id="3.40.50.300:FF:000062">
    <property type="entry name" value="U5 small nuclear ribonucleoprotein helicase"/>
    <property type="match status" value="1"/>
</dbReference>
<dbReference type="FunFam" id="1.10.3380.10:FF:000001">
    <property type="entry name" value="U5 small nuclear ribonucleoprotein helicase"/>
    <property type="match status" value="1"/>
</dbReference>
<dbReference type="InterPro" id="IPR011545">
    <property type="entry name" value="DEAD/DEAH_box_helicase_dom"/>
</dbReference>
<keyword evidence="9" id="KW-1185">Reference proteome</keyword>
<dbReference type="PIRSF" id="PIRSF039073">
    <property type="entry name" value="BRR2"/>
    <property type="match status" value="1"/>
</dbReference>
<dbReference type="InterPro" id="IPR003593">
    <property type="entry name" value="AAA+_ATPase"/>
</dbReference>
<protein>
    <submittedName>
        <fullName evidence="8">DEAD/DEAH box helicase</fullName>
    </submittedName>
</protein>
<dbReference type="Pfam" id="PF00270">
    <property type="entry name" value="DEAD"/>
    <property type="match status" value="2"/>
</dbReference>
<comment type="caution">
    <text evidence="8">The sequence shown here is derived from an EMBL/GenBank/DDBJ whole genome shotgun (WGS) entry which is preliminary data.</text>
</comment>
<feature type="domain" description="Helicase ATP-binding" evidence="6">
    <location>
        <begin position="1380"/>
        <end position="1555"/>
    </location>
</feature>
<evidence type="ECO:0000313" key="8">
    <source>
        <dbReference type="EMBL" id="KYQ96787.1"/>
    </source>
</evidence>
<feature type="compositionally biased region" description="Polar residues" evidence="5">
    <location>
        <begin position="381"/>
        <end position="393"/>
    </location>
</feature>
<feature type="domain" description="Helicase C-terminal" evidence="7">
    <location>
        <begin position="749"/>
        <end position="956"/>
    </location>
</feature>
<dbReference type="InterPro" id="IPR004179">
    <property type="entry name" value="Sec63-dom"/>
</dbReference>
<dbReference type="CDD" id="cd18795">
    <property type="entry name" value="SF2_C_Ski2"/>
    <property type="match status" value="2"/>
</dbReference>
<dbReference type="Gene3D" id="2.60.40.150">
    <property type="entry name" value="C2 domain"/>
    <property type="match status" value="2"/>
</dbReference>
<dbReference type="InterPro" id="IPR001650">
    <property type="entry name" value="Helicase_C-like"/>
</dbReference>
<dbReference type="InParanoid" id="A0A151ZS32"/>
<evidence type="ECO:0000256" key="2">
    <source>
        <dbReference type="ARBA" id="ARBA00022801"/>
    </source>
</evidence>
<dbReference type="Proteomes" id="UP000076078">
    <property type="component" value="Unassembled WGS sequence"/>
</dbReference>
<dbReference type="CDD" id="cd18020">
    <property type="entry name" value="DEXHc_ASCC3_1"/>
    <property type="match status" value="1"/>
</dbReference>
<dbReference type="InterPro" id="IPR057842">
    <property type="entry name" value="WH_MER3"/>
</dbReference>
<dbReference type="InterPro" id="IPR035892">
    <property type="entry name" value="C2_domain_sf"/>
</dbReference>
<dbReference type="SMART" id="SM00973">
    <property type="entry name" value="Sec63"/>
    <property type="match status" value="2"/>
</dbReference>
<keyword evidence="4" id="KW-0067">ATP-binding</keyword>
<dbReference type="SMR" id="A0A151ZS32"/>
<dbReference type="Gene3D" id="3.40.50.300">
    <property type="entry name" value="P-loop containing nucleotide triphosphate hydrolases"/>
    <property type="match status" value="4"/>
</dbReference>
<dbReference type="Gene3D" id="1.10.10.10">
    <property type="entry name" value="Winged helix-like DNA-binding domain superfamily/Winged helix DNA-binding domain"/>
    <property type="match status" value="2"/>
</dbReference>
<dbReference type="InterPro" id="IPR027417">
    <property type="entry name" value="P-loop_NTPase"/>
</dbReference>
<dbReference type="Gene3D" id="1.10.150.20">
    <property type="entry name" value="5' to 3' exonuclease, C-terminal subdomain"/>
    <property type="match status" value="1"/>
</dbReference>
<proteinExistence type="predicted"/>
<evidence type="ECO:0000259" key="7">
    <source>
        <dbReference type="PROSITE" id="PS51194"/>
    </source>
</evidence>
<dbReference type="InterPro" id="IPR050474">
    <property type="entry name" value="Hel308_SKI2-like"/>
</dbReference>
<dbReference type="FunCoup" id="A0A151ZS32">
    <property type="interactions" value="437"/>
</dbReference>
<dbReference type="InterPro" id="IPR014001">
    <property type="entry name" value="Helicase_ATP-bd"/>
</dbReference>
<dbReference type="PANTHER" id="PTHR47961:SF13">
    <property type="entry name" value="ACTIVATING SIGNAL COINTEGRATOR 1 COMPLEX SUBUNIT 3"/>
    <property type="match status" value="1"/>
</dbReference>
<dbReference type="GO" id="GO:0016787">
    <property type="term" value="F:hydrolase activity"/>
    <property type="evidence" value="ECO:0007669"/>
    <property type="project" value="UniProtKB-KW"/>
</dbReference>
<dbReference type="OMA" id="MCSATEF"/>
<dbReference type="EMBL" id="LODT01000021">
    <property type="protein sequence ID" value="KYQ96787.1"/>
    <property type="molecule type" value="Genomic_DNA"/>
</dbReference>
<dbReference type="SUPFAM" id="SSF52540">
    <property type="entry name" value="P-loop containing nucleoside triphosphate hydrolases"/>
    <property type="match status" value="3"/>
</dbReference>
<dbReference type="SMART" id="SM00487">
    <property type="entry name" value="DEXDc"/>
    <property type="match status" value="2"/>
</dbReference>
<dbReference type="STRING" id="361077.A0A151ZS32"/>
<evidence type="ECO:0000256" key="5">
    <source>
        <dbReference type="SAM" id="MobiDB-lite"/>
    </source>
</evidence>
<dbReference type="InterPro" id="IPR014756">
    <property type="entry name" value="Ig_E-set"/>
</dbReference>
<dbReference type="Pfam" id="PF02889">
    <property type="entry name" value="Sec63"/>
    <property type="match status" value="2"/>
</dbReference>
<dbReference type="SUPFAM" id="SSF81296">
    <property type="entry name" value="E set domains"/>
    <property type="match status" value="1"/>
</dbReference>
<name>A0A151ZS32_TIELA</name>
<dbReference type="GO" id="GO:0032991">
    <property type="term" value="C:protein-containing complex"/>
    <property type="evidence" value="ECO:0007669"/>
    <property type="project" value="UniProtKB-ARBA"/>
</dbReference>
<dbReference type="GO" id="GO:0003676">
    <property type="term" value="F:nucleic acid binding"/>
    <property type="evidence" value="ECO:0007669"/>
    <property type="project" value="InterPro"/>
</dbReference>
<accession>A0A151ZS32</accession>
<dbReference type="InterPro" id="IPR036388">
    <property type="entry name" value="WH-like_DNA-bd_sf"/>
</dbReference>
<dbReference type="PANTHER" id="PTHR47961">
    <property type="entry name" value="DNA POLYMERASE THETA, PUTATIVE (AFU_ORTHOLOGUE AFUA_1G05260)-RELATED"/>
    <property type="match status" value="1"/>
</dbReference>
<keyword evidence="3 8" id="KW-0347">Helicase</keyword>
<dbReference type="SMART" id="SM00490">
    <property type="entry name" value="HELICc"/>
    <property type="match status" value="2"/>
</dbReference>
<dbReference type="FunFam" id="3.40.50.300:FF:000198">
    <property type="entry name" value="Activating signal cointegrator 1 complex subunit"/>
    <property type="match status" value="1"/>
</dbReference>
<dbReference type="FunFam" id="1.10.3380.10:FF:000002">
    <property type="entry name" value="Activating signal cointegrator 1 complex subunit 3"/>
    <property type="match status" value="1"/>
</dbReference>
<reference evidence="8 9" key="1">
    <citation type="submission" date="2015-12" db="EMBL/GenBank/DDBJ databases">
        <title>Dictyostelia acquired genes for synthesis and detection of signals that induce cell-type specialization by lateral gene transfer from prokaryotes.</title>
        <authorList>
            <person name="Gloeckner G."/>
            <person name="Schaap P."/>
        </authorList>
    </citation>
    <scope>NUCLEOTIDE SEQUENCE [LARGE SCALE GENOMIC DNA]</scope>
    <source>
        <strain evidence="8 9">TK</strain>
    </source>
</reference>
<feature type="compositionally biased region" description="Low complexity" evidence="5">
    <location>
        <begin position="260"/>
        <end position="284"/>
    </location>
</feature>
<feature type="domain" description="Helicase ATP-binding" evidence="6">
    <location>
        <begin position="530"/>
        <end position="713"/>
    </location>
</feature>
<dbReference type="FunFam" id="1.10.10.10:FF:000024">
    <property type="entry name" value="U5 small nuclear ribonucleoprotein helicase"/>
    <property type="match status" value="1"/>
</dbReference>
<evidence type="ECO:0000256" key="4">
    <source>
        <dbReference type="ARBA" id="ARBA00022840"/>
    </source>
</evidence>
<dbReference type="Pfam" id="PF23445">
    <property type="entry name" value="WHD_SNRNP200"/>
    <property type="match status" value="2"/>
</dbReference>
<dbReference type="FunFam" id="1.10.10.10:FF:000012">
    <property type="entry name" value="U5 small nuclear ribonucleoprotein helicase"/>
    <property type="match status" value="1"/>
</dbReference>
<evidence type="ECO:0000259" key="6">
    <source>
        <dbReference type="PROSITE" id="PS51192"/>
    </source>
</evidence>
<feature type="region of interest" description="Disordered" evidence="5">
    <location>
        <begin position="359"/>
        <end position="398"/>
    </location>
</feature>
<dbReference type="SUPFAM" id="SSF158702">
    <property type="entry name" value="Sec63 N-terminal domain-like"/>
    <property type="match status" value="2"/>
</dbReference>
<feature type="region of interest" description="Disordered" evidence="5">
    <location>
        <begin position="253"/>
        <end position="285"/>
    </location>
</feature>
<dbReference type="Gene3D" id="1.10.3380.10">
    <property type="entry name" value="Sec63 N-terminal domain-like domain"/>
    <property type="match status" value="2"/>
</dbReference>
<keyword evidence="1" id="KW-0547">Nucleotide-binding</keyword>
<feature type="domain" description="Helicase C-terminal" evidence="7">
    <location>
        <begin position="1591"/>
        <end position="1793"/>
    </location>
</feature>
<sequence length="2176" mass="248489">MLFLNLILIGIENFKHKDKHYHEPTLTSYLRSLSSTPPILFDEQVLKRSKELTKKRQEKKSKPTSTSQNSRILENFQLSWNYFSNPKLTSEADKKNRAIYNKFKEMVLEMIGNTDISSDDISSAVYETFMIVGNPQKDKNSKCESLRQIFLNSFKIANFQKLYDQVQLLLKIRSPFVTDESSSKESLERIDKFESTEWGLHLDIIDDLFSGLVQNKSKNTTTPTQTENKDQVLVQLEGNEVLVTQGKKKNKGSKQVVIVQQHQPTSSSNTQSQQQPQQHQQQQQEKIKFNQDWLIEKCYYLSKEMNLPADTILNSIKNSLKNKSNEVIQEDLINLLGFDYIEFISELVTNKSQLIQSMNSAKKDEGKGNTGGGGKKKNKGVQTSGPMSSFSIQSKDEKEIDKLTKKEEKKSNKKQGQQQQQEEDQITIKFNNDIYSNIVPATINNQTEFKGQDLVIDVPVIGRIALPPGTTRVENKDHTEVVVPPAKPRLAEPGSEPTLVEISKYISERSRMAFGEKIKFLNRIQSRVFECAYMTNENILISAPTGAGKTNIAMLTVLHQIEVSTNEFGYLDKDNFKIVYIAPLKALAAEMVDKFGKALKYLGIVVKELTGDMQLTQKELQETQIIVTTPEKWDVITRKSSDVALTKLVRLLIIDEIHLLHEDRGPVLESIVARTLRQVETSQEMIRIVGLSATLPNYKDVAAFIRANPASTFYFDSSYRPVPLKQTFIGIKDPSNSRIKERMIMNQICFDKVIASVREGNQVMVFVHSRKETVKTAEALLELAKEKKTRFISQEVAYTEKKEVELHAKSKEIKDLFRDGVSIHHAGLLRHDRNLVEKYFSSGTIKVLICTATLAWGVNLPAHTVVIKGTQIYDAKNGGFTDVGVSDVTQIFGRAGRPQFDDSGEAYLITNRDKLDEYLMLMSACLPIESKFINALEDHLNAEIVLGTVSNVREASIWIGYTYLFVRMTQNPLGYGIARNELARDRQLVEFRRNLIIKAAKRLEECKMIRFDEVSENFALTELGRIASHYYIKHGSIETFNEMLNDQLHQEQILNILSHSSEFDNIQLREEESGELDRLSETACLHATDAITSQSKVKIMLQSYLSRKAIESFSLVSDSNYIVQNSSRILRGLFEITLKRGWCGVSKQILDLCKMIDHQQWSHETPLRQLRGLSMESLKKIEERDFSPEDIREMSIDELASVLGNTTIAKTAKKTAHYFPKLYIDIDIQPITSTILKINLHIEPDFQWNDKIHGDAQPFWIWIEDSENQFIYHSEYFMLNKRVYSAAMAGTEPILLSQIIPLPNPLPNQLYVHYVSDRWISSDERIPVSFRDLVIPQQNRVVNTELLDLQPISVQALKNPEFEKLFKFSHFNPIQTQVFHTLYYTNHNVLLGSPTGSGKTICAELAMFKVFRDEPQMKVVYIAPLKALVRERMNDWKVKFQEKLGKRLVELTGDYTPNMIALQNADIVTTTPEKWDGISRNWKNRSYVTSVSLLIIDEIHLIGELRGPILEVIVSRMRLIAKETGTNIRIIGLSTAMANAVDLAEWMGIERVGLYNFRPSCRPVPIEVHIQGFQGKHYCPRMQTMNKPSFAAIQTYSPKKPVLIFVSSRRQTRLTALDLISYLVVENDPSQWLHDNIEVQLDKIRDGHLKHTLQFGIGMHHAGLNDADRQIVETLFAENKIQILISTSTLAWGVNLPAHLVIIKGTEYFDGRTKKYVDFPLTDVLQMMGRAGRPQFDKEGKAVVMVHEPKKNFYKKFLYDPFPVESHLKDFLHDHLNAEICSGTIHDKQSAIDYLINTFFFRRLLASPSYYGLKDNSVDTINTYLSDLLDSTLDDLEASRLIQVTEDDDIVSLSLGKISSFYYLNYKTVQQFNQNIKSDSDIKSLLKVLCDAAEYNEYPVRHNEEILNEELNEKLPIKMYAGFEDPHIKVHLLLQAHFERIALPITDYITDTKSALDQGVRILQAMIDVACEYGFFGTAIQIIKLLQMLVQGRWGHQSPFTTLPKIDDQIAQFITDQLKVNNITELLQKVDINSQFKTCIQNVLSESQVKEVLNIVNHLPKISIKPILPEKIQAGKALTIKIRIQRDSKKFSNGFGYAPLYSKDKNEGWILALTDQDEKLIGLKKIPQMATNSIISNFTIESAPQTPTAVYHVKLYSDTYIGLDYFDTFKVSIQQK</sequence>
<dbReference type="Pfam" id="PF00271">
    <property type="entry name" value="Helicase_C"/>
    <property type="match status" value="2"/>
</dbReference>
<dbReference type="FunFam" id="3.40.50.300:FF:000231">
    <property type="entry name" value="Activating signal cointegrator 1 complex subunit 3"/>
    <property type="match status" value="1"/>
</dbReference>
<dbReference type="InterPro" id="IPR036390">
    <property type="entry name" value="WH_DNA-bd_sf"/>
</dbReference>
<dbReference type="PROSITE" id="PS51192">
    <property type="entry name" value="HELICASE_ATP_BIND_1"/>
    <property type="match status" value="2"/>
</dbReference>
<dbReference type="SMART" id="SM00382">
    <property type="entry name" value="AAA"/>
    <property type="match status" value="2"/>
</dbReference>
<dbReference type="GO" id="GO:0004386">
    <property type="term" value="F:helicase activity"/>
    <property type="evidence" value="ECO:0007669"/>
    <property type="project" value="UniProtKB-KW"/>
</dbReference>
<dbReference type="FunFam" id="2.60.40.150:FF:000004">
    <property type="entry name" value="RNA helicase, activating signal cointegrator 1"/>
    <property type="match status" value="1"/>
</dbReference>
<evidence type="ECO:0000313" key="9">
    <source>
        <dbReference type="Proteomes" id="UP000076078"/>
    </source>
</evidence>
<keyword evidence="2" id="KW-0378">Hydrolase</keyword>
<gene>
    <name evidence="8" type="ORF">DLAC_04086</name>
</gene>